<proteinExistence type="predicted"/>
<dbReference type="AlphaFoldDB" id="A0A8J2PWQ1"/>
<reference evidence="1" key="1">
    <citation type="submission" date="2021-09" db="EMBL/GenBank/DDBJ databases">
        <authorList>
            <consortium name="Pathogen Informatics"/>
        </authorList>
    </citation>
    <scope>NUCLEOTIDE SEQUENCE</scope>
</reference>
<feature type="non-terminal residue" evidence="1">
    <location>
        <position position="43"/>
    </location>
</feature>
<dbReference type="Proteomes" id="UP000746747">
    <property type="component" value="Unassembled WGS sequence"/>
</dbReference>
<name>A0A8J2PWQ1_9BILA</name>
<keyword evidence="2" id="KW-1185">Reference proteome</keyword>
<evidence type="ECO:0000313" key="1">
    <source>
        <dbReference type="EMBL" id="CAG9538087.1"/>
    </source>
</evidence>
<dbReference type="EMBL" id="CAKAEH010001624">
    <property type="protein sequence ID" value="CAG9538087.1"/>
    <property type="molecule type" value="Genomic_DNA"/>
</dbReference>
<sequence length="43" mass="5301">MPYEDTYRRTKLHVQGMRQAIRICGQSEKPYEDTHRRKKPHMQ</sequence>
<evidence type="ECO:0000313" key="2">
    <source>
        <dbReference type="Proteomes" id="UP000746747"/>
    </source>
</evidence>
<comment type="caution">
    <text evidence="1">The sequence shown here is derived from an EMBL/GenBank/DDBJ whole genome shotgun (WGS) entry which is preliminary data.</text>
</comment>
<organism evidence="1 2">
    <name type="scientific">Cercopithifilaria johnstoni</name>
    <dbReference type="NCBI Taxonomy" id="2874296"/>
    <lineage>
        <taxon>Eukaryota</taxon>
        <taxon>Metazoa</taxon>
        <taxon>Ecdysozoa</taxon>
        <taxon>Nematoda</taxon>
        <taxon>Chromadorea</taxon>
        <taxon>Rhabditida</taxon>
        <taxon>Spirurina</taxon>
        <taxon>Spiruromorpha</taxon>
        <taxon>Filarioidea</taxon>
        <taxon>Onchocercidae</taxon>
        <taxon>Cercopithifilaria</taxon>
    </lineage>
</organism>
<protein>
    <submittedName>
        <fullName evidence="1">Uncharacterized protein</fullName>
    </submittedName>
</protein>
<accession>A0A8J2PWQ1</accession>
<gene>
    <name evidence="1" type="ORF">CJOHNSTONI_LOCUS7834</name>
</gene>